<dbReference type="Pfam" id="PF24623">
    <property type="entry name" value="Phage_zn_bind_8"/>
    <property type="match status" value="1"/>
</dbReference>
<dbReference type="InterPro" id="IPR056911">
    <property type="entry name" value="Phage_Znf_bind_put"/>
</dbReference>
<protein>
    <recommendedName>
        <fullName evidence="1">DNA-binding phage zinc finger domain-containing protein</fullName>
    </recommendedName>
</protein>
<evidence type="ECO:0000313" key="3">
    <source>
        <dbReference type="Proteomes" id="UP000629287"/>
    </source>
</evidence>
<dbReference type="AlphaFoldDB" id="A0A8I0P6P5"/>
<gene>
    <name evidence="2" type="ORF">H4687_003293</name>
</gene>
<proteinExistence type="predicted"/>
<evidence type="ECO:0000313" key="2">
    <source>
        <dbReference type="EMBL" id="MBE1597164.1"/>
    </source>
</evidence>
<organism evidence="2 3">
    <name type="scientific">Streptomyces stelliscabiei</name>
    <dbReference type="NCBI Taxonomy" id="146820"/>
    <lineage>
        <taxon>Bacteria</taxon>
        <taxon>Bacillati</taxon>
        <taxon>Actinomycetota</taxon>
        <taxon>Actinomycetes</taxon>
        <taxon>Kitasatosporales</taxon>
        <taxon>Streptomycetaceae</taxon>
        <taxon>Streptomyces</taxon>
    </lineage>
</organism>
<evidence type="ECO:0000259" key="1">
    <source>
        <dbReference type="Pfam" id="PF24623"/>
    </source>
</evidence>
<comment type="caution">
    <text evidence="2">The sequence shown here is derived from an EMBL/GenBank/DDBJ whole genome shotgun (WGS) entry which is preliminary data.</text>
</comment>
<dbReference type="RefSeq" id="WP_046917057.1">
    <property type="nucleotide sequence ID" value="NZ_JADBGF010000001.1"/>
</dbReference>
<dbReference type="GeneID" id="86827869"/>
<name>A0A8I0P6P5_9ACTN</name>
<feature type="domain" description="DNA-binding phage zinc finger" evidence="1">
    <location>
        <begin position="154"/>
        <end position="203"/>
    </location>
</feature>
<dbReference type="Proteomes" id="UP000629287">
    <property type="component" value="Unassembled WGS sequence"/>
</dbReference>
<keyword evidence="3" id="KW-1185">Reference proteome</keyword>
<dbReference type="EMBL" id="JADBGF010000001">
    <property type="protein sequence ID" value="MBE1597164.1"/>
    <property type="molecule type" value="Genomic_DNA"/>
</dbReference>
<accession>A0A8I0P6P5</accession>
<reference evidence="2 3" key="1">
    <citation type="submission" date="2020-10" db="EMBL/GenBank/DDBJ databases">
        <title>Sequencing the genomes of 1000 actinobacteria strains.</title>
        <authorList>
            <person name="Klenk H.-P."/>
        </authorList>
    </citation>
    <scope>NUCLEOTIDE SEQUENCE [LARGE SCALE GENOMIC DNA]</scope>
    <source>
        <strain evidence="2 3">DSM 41803</strain>
    </source>
</reference>
<dbReference type="OrthoDB" id="4764618at2"/>
<sequence length="243" mass="26618">MITFEDASTLLGLAAARDQRTVGRADVLAWHADLTAAGLTRNDAEAALTVFYQEMASRQPKDRYRVTAVDLIDIAKRARRERVANLRYDGDPDETPAQYLARLRARTAALADGRIGPDTGLRALNPGTPDPRLLRELTAIGRDVPDDDTAGSRRPVRVGPLTVACPACLAPLGRHCRTNGHPRTVPHAARRRAARDAHELPREDTAQIAARKEAAAAYLGQLPPEERAELEEFKSQIRKTDAP</sequence>